<dbReference type="OrthoDB" id="10033548at2759"/>
<dbReference type="PANTHER" id="PTHR12566">
    <property type="entry name" value="CYTOPLASMIC POLYADENYLATION ELEMENT BINDING PROTEIN CPEB"/>
    <property type="match status" value="1"/>
</dbReference>
<name>A0A2I0TK90_LIMLA</name>
<accession>A0A2I0TK90</accession>
<reference evidence="3" key="2">
    <citation type="submission" date="2017-12" db="EMBL/GenBank/DDBJ databases">
        <title>Genome sequence of the Bar-tailed Godwit (Limosa lapponica baueri).</title>
        <authorList>
            <person name="Lima N.C.B."/>
            <person name="Parody-Merino A.M."/>
            <person name="Battley P.F."/>
            <person name="Fidler A.E."/>
            <person name="Prosdocimi F."/>
        </authorList>
    </citation>
    <scope>NUCLEOTIDE SEQUENCE [LARGE SCALE GENOMIC DNA]</scope>
</reference>
<reference evidence="3" key="1">
    <citation type="submission" date="2017-11" db="EMBL/GenBank/DDBJ databases">
        <authorList>
            <person name="Lima N.C."/>
            <person name="Parody-Merino A.M."/>
            <person name="Battley P.F."/>
            <person name="Fidler A.E."/>
            <person name="Prosdocimi F."/>
        </authorList>
    </citation>
    <scope>NUCLEOTIDE SEQUENCE [LARGE SCALE GENOMIC DNA]</scope>
</reference>
<feature type="compositionally biased region" description="Low complexity" evidence="1">
    <location>
        <begin position="22"/>
        <end position="32"/>
    </location>
</feature>
<sequence length="200" mass="22585">MNLPQQQQQQQQQNRRSPVSPQLQHQHQAAAAAAAFLQQRNSYNHHQPLLKQSPWSNQSSGWSTGNISWGGMHGRDHRRTGNMGIPGTMNQISPLKKPFSGNVIAPPKFTRSTPSLTPKSWIEDNVFRTDNNSNTLLPLQDRNRMYDSLNMHSLENSLIDIMRAEHDPLKGRLSYPHPGTDNLLMLNVFNTDGTVAIFQS</sequence>
<evidence type="ECO:0000313" key="2">
    <source>
        <dbReference type="EMBL" id="PKU34185.1"/>
    </source>
</evidence>
<gene>
    <name evidence="2" type="ORF">llap_15511</name>
</gene>
<dbReference type="PANTHER" id="PTHR12566:SF8">
    <property type="entry name" value="CYTOPLASMIC POLYADENYLATION ELEMENT-BINDING PROTEIN 2"/>
    <property type="match status" value="1"/>
</dbReference>
<dbReference type="EMBL" id="KZ509345">
    <property type="protein sequence ID" value="PKU34185.1"/>
    <property type="molecule type" value="Genomic_DNA"/>
</dbReference>
<dbReference type="Proteomes" id="UP000233556">
    <property type="component" value="Unassembled WGS sequence"/>
</dbReference>
<dbReference type="GO" id="GO:0000900">
    <property type="term" value="F:mRNA regulatory element binding translation repressor activity"/>
    <property type="evidence" value="ECO:0007669"/>
    <property type="project" value="TreeGrafter"/>
</dbReference>
<protein>
    <submittedName>
        <fullName evidence="2">Cytoplasmic polyadenylation element-binding protein 2 isoform x3</fullName>
    </submittedName>
</protein>
<dbReference type="AlphaFoldDB" id="A0A2I0TK90"/>
<dbReference type="GO" id="GO:2000766">
    <property type="term" value="P:negative regulation of cytoplasmic translation"/>
    <property type="evidence" value="ECO:0007669"/>
    <property type="project" value="TreeGrafter"/>
</dbReference>
<proteinExistence type="predicted"/>
<dbReference type="GO" id="GO:0008135">
    <property type="term" value="F:translation factor activity, RNA binding"/>
    <property type="evidence" value="ECO:0007669"/>
    <property type="project" value="TreeGrafter"/>
</dbReference>
<evidence type="ECO:0000313" key="3">
    <source>
        <dbReference type="Proteomes" id="UP000233556"/>
    </source>
</evidence>
<feature type="compositionally biased region" description="Low complexity" evidence="1">
    <location>
        <begin position="1"/>
        <end position="13"/>
    </location>
</feature>
<feature type="region of interest" description="Disordered" evidence="1">
    <location>
        <begin position="48"/>
        <end position="81"/>
    </location>
</feature>
<evidence type="ECO:0000256" key="1">
    <source>
        <dbReference type="SAM" id="MobiDB-lite"/>
    </source>
</evidence>
<dbReference type="GO" id="GO:0045202">
    <property type="term" value="C:synapse"/>
    <property type="evidence" value="ECO:0007669"/>
    <property type="project" value="TreeGrafter"/>
</dbReference>
<feature type="compositionally biased region" description="Polar residues" evidence="1">
    <location>
        <begin position="53"/>
        <end position="67"/>
    </location>
</feature>
<dbReference type="GO" id="GO:0005634">
    <property type="term" value="C:nucleus"/>
    <property type="evidence" value="ECO:0007669"/>
    <property type="project" value="TreeGrafter"/>
</dbReference>
<dbReference type="GO" id="GO:0043022">
    <property type="term" value="F:ribosome binding"/>
    <property type="evidence" value="ECO:0007669"/>
    <property type="project" value="TreeGrafter"/>
</dbReference>
<feature type="region of interest" description="Disordered" evidence="1">
    <location>
        <begin position="1"/>
        <end position="32"/>
    </location>
</feature>
<organism evidence="2 3">
    <name type="scientific">Limosa lapponica baueri</name>
    <dbReference type="NCBI Taxonomy" id="1758121"/>
    <lineage>
        <taxon>Eukaryota</taxon>
        <taxon>Metazoa</taxon>
        <taxon>Chordata</taxon>
        <taxon>Craniata</taxon>
        <taxon>Vertebrata</taxon>
        <taxon>Euteleostomi</taxon>
        <taxon>Archelosauria</taxon>
        <taxon>Archosauria</taxon>
        <taxon>Dinosauria</taxon>
        <taxon>Saurischia</taxon>
        <taxon>Theropoda</taxon>
        <taxon>Coelurosauria</taxon>
        <taxon>Aves</taxon>
        <taxon>Neognathae</taxon>
        <taxon>Neoaves</taxon>
        <taxon>Charadriiformes</taxon>
        <taxon>Scolopacidae</taxon>
        <taxon>Limosa</taxon>
    </lineage>
</organism>
<dbReference type="InterPro" id="IPR034819">
    <property type="entry name" value="CPEB"/>
</dbReference>
<dbReference type="GO" id="GO:0005737">
    <property type="term" value="C:cytoplasm"/>
    <property type="evidence" value="ECO:0007669"/>
    <property type="project" value="TreeGrafter"/>
</dbReference>
<dbReference type="GO" id="GO:0003730">
    <property type="term" value="F:mRNA 3'-UTR binding"/>
    <property type="evidence" value="ECO:0007669"/>
    <property type="project" value="InterPro"/>
</dbReference>
<dbReference type="GO" id="GO:0043005">
    <property type="term" value="C:neuron projection"/>
    <property type="evidence" value="ECO:0007669"/>
    <property type="project" value="TreeGrafter"/>
</dbReference>
<keyword evidence="3" id="KW-1185">Reference proteome</keyword>